<protein>
    <submittedName>
        <fullName evidence="2">Uncharacterized protein</fullName>
    </submittedName>
</protein>
<keyword evidence="3" id="KW-1185">Reference proteome</keyword>
<name>A0ABR2EHQ6_9ROSI</name>
<dbReference type="Proteomes" id="UP001472677">
    <property type="component" value="Unassembled WGS sequence"/>
</dbReference>
<comment type="caution">
    <text evidence="2">The sequence shown here is derived from an EMBL/GenBank/DDBJ whole genome shotgun (WGS) entry which is preliminary data.</text>
</comment>
<evidence type="ECO:0000313" key="2">
    <source>
        <dbReference type="EMBL" id="KAK8560205.1"/>
    </source>
</evidence>
<organism evidence="2 3">
    <name type="scientific">Hibiscus sabdariffa</name>
    <name type="common">roselle</name>
    <dbReference type="NCBI Taxonomy" id="183260"/>
    <lineage>
        <taxon>Eukaryota</taxon>
        <taxon>Viridiplantae</taxon>
        <taxon>Streptophyta</taxon>
        <taxon>Embryophyta</taxon>
        <taxon>Tracheophyta</taxon>
        <taxon>Spermatophyta</taxon>
        <taxon>Magnoliopsida</taxon>
        <taxon>eudicotyledons</taxon>
        <taxon>Gunneridae</taxon>
        <taxon>Pentapetalae</taxon>
        <taxon>rosids</taxon>
        <taxon>malvids</taxon>
        <taxon>Malvales</taxon>
        <taxon>Malvaceae</taxon>
        <taxon>Malvoideae</taxon>
        <taxon>Hibiscus</taxon>
    </lineage>
</organism>
<feature type="region of interest" description="Disordered" evidence="1">
    <location>
        <begin position="1"/>
        <end position="25"/>
    </location>
</feature>
<feature type="compositionally biased region" description="Polar residues" evidence="1">
    <location>
        <begin position="1"/>
        <end position="17"/>
    </location>
</feature>
<proteinExistence type="predicted"/>
<sequence length="162" mass="17889">MPSSQLESRKQSAVQSHQDQEERRDRDRPYEFDIFRLSRGRLCRRRASLVIRASRSLPASGSSLASSTSTSIPSTWNLVSVPYGSRAAIEGITGELSISFSRVGSLALSLYLESSPVRTSTAYFTLTTENDFTVTLSATPVMNSPESQVICPRAYDCKEDLV</sequence>
<gene>
    <name evidence="2" type="ORF">V6N12_013005</name>
</gene>
<reference evidence="2 3" key="1">
    <citation type="journal article" date="2024" name="G3 (Bethesda)">
        <title>Genome assembly of Hibiscus sabdariffa L. provides insights into metabolisms of medicinal natural products.</title>
        <authorList>
            <person name="Kim T."/>
        </authorList>
    </citation>
    <scope>NUCLEOTIDE SEQUENCE [LARGE SCALE GENOMIC DNA]</scope>
    <source>
        <strain evidence="2">TK-2024</strain>
        <tissue evidence="2">Old leaves</tissue>
    </source>
</reference>
<dbReference type="EMBL" id="JBBPBM010000014">
    <property type="protein sequence ID" value="KAK8560205.1"/>
    <property type="molecule type" value="Genomic_DNA"/>
</dbReference>
<evidence type="ECO:0000313" key="3">
    <source>
        <dbReference type="Proteomes" id="UP001472677"/>
    </source>
</evidence>
<evidence type="ECO:0000256" key="1">
    <source>
        <dbReference type="SAM" id="MobiDB-lite"/>
    </source>
</evidence>
<accession>A0ABR2EHQ6</accession>